<keyword evidence="4 9" id="KW-0436">Ligase</keyword>
<evidence type="ECO:0000256" key="7">
    <source>
        <dbReference type="ARBA" id="ARBA00048037"/>
    </source>
</evidence>
<dbReference type="PANTHER" id="PTHR12561:SF3">
    <property type="entry name" value="LIPOYLTRANSFERASE 1, MITOCHONDRIAL"/>
    <property type="match status" value="1"/>
</dbReference>
<comment type="caution">
    <text evidence="9">The sequence shown here is derived from an EMBL/GenBank/DDBJ whole genome shotgun (WGS) entry which is preliminary data.</text>
</comment>
<dbReference type="EMBL" id="LHUR01000005">
    <property type="protein sequence ID" value="KOA21538.1"/>
    <property type="molecule type" value="Genomic_DNA"/>
</dbReference>
<evidence type="ECO:0000313" key="10">
    <source>
        <dbReference type="Proteomes" id="UP000037043"/>
    </source>
</evidence>
<dbReference type="Pfam" id="PF21948">
    <property type="entry name" value="LplA-B_cat"/>
    <property type="match status" value="1"/>
</dbReference>
<reference evidence="10" key="1">
    <citation type="submission" date="2015-08" db="EMBL/GenBank/DDBJ databases">
        <title>Genome sequence of the strict anaerobe Clostridium homopropionicum LuHBu1 (DSM 5847T).</title>
        <authorList>
            <person name="Poehlein A."/>
            <person name="Beck M."/>
            <person name="Schiel-Bengelsdorf B."/>
            <person name="Bengelsdorf F.R."/>
            <person name="Daniel R."/>
            <person name="Duerre P."/>
        </authorList>
    </citation>
    <scope>NUCLEOTIDE SEQUENCE [LARGE SCALE GENOMIC DNA]</scope>
    <source>
        <strain evidence="10">DSM 5847</strain>
    </source>
</reference>
<dbReference type="EC" id="6.3.1.20" evidence="3"/>
<sequence length="332" mass="38734">MQNNYTLKLVKSTSYDPWYNLALEEHLFNKAEDNEIIFYLWQNDNTVVIGRNQNPWRECRYTELERDEGKLARRLSGGGAVYHDLGNMNFTFIMKESLYNVEKQLQVIINGVKKLGINAEFSGRNDILVEGKKFSGNAFYSDEGRCYHHGTLLVDSDISKLCQYLKVSKEKMESKGIKSVQARVINLKEINTSIDIKKLSEALEISFQEVYNSSISENAIMSGDTSEFKELYDKYSSWKWRYGETPNFQISFYNRFSWGDLDINLNLRDGEVMSIAIFSDAMDYKLIKDMEKSIQGIKFEKLEILQKLEMLNEIYDKNIISDIENWLNEKDI</sequence>
<dbReference type="PROSITE" id="PS51733">
    <property type="entry name" value="BPL_LPL_CATALYTIC"/>
    <property type="match status" value="1"/>
</dbReference>
<keyword evidence="5" id="KW-0547">Nucleotide-binding</keyword>
<dbReference type="AlphaFoldDB" id="A0A0L6ZFF1"/>
<accession>A0A0L6ZFF1</accession>
<keyword evidence="10" id="KW-1185">Reference proteome</keyword>
<dbReference type="NCBIfam" id="TIGR00545">
    <property type="entry name" value="lipoyltrans"/>
    <property type="match status" value="1"/>
</dbReference>
<name>A0A0L6ZFF1_9CLOT</name>
<evidence type="ECO:0000256" key="3">
    <source>
        <dbReference type="ARBA" id="ARBA00012367"/>
    </source>
</evidence>
<dbReference type="InterPro" id="IPR004562">
    <property type="entry name" value="LipoylTrfase_LipoateP_Ligase"/>
</dbReference>
<dbReference type="Pfam" id="PF10437">
    <property type="entry name" value="Lip_prot_lig_C"/>
    <property type="match status" value="1"/>
</dbReference>
<dbReference type="CDD" id="cd16443">
    <property type="entry name" value="LplA"/>
    <property type="match status" value="1"/>
</dbReference>
<dbReference type="Gene3D" id="3.30.390.50">
    <property type="entry name" value="CO dehydrogenase flavoprotein, C-terminal domain"/>
    <property type="match status" value="1"/>
</dbReference>
<dbReference type="Proteomes" id="UP000037043">
    <property type="component" value="Unassembled WGS sequence"/>
</dbReference>
<dbReference type="UniPathway" id="UPA00537">
    <property type="reaction ID" value="UER00594"/>
</dbReference>
<protein>
    <recommendedName>
        <fullName evidence="3">lipoate--protein ligase</fullName>
        <ecNumber evidence="3">6.3.1.20</ecNumber>
    </recommendedName>
</protein>
<dbReference type="SUPFAM" id="SSF55681">
    <property type="entry name" value="Class II aaRS and biotin synthetases"/>
    <property type="match status" value="1"/>
</dbReference>
<proteinExistence type="predicted"/>
<evidence type="ECO:0000256" key="4">
    <source>
        <dbReference type="ARBA" id="ARBA00022598"/>
    </source>
</evidence>
<comment type="catalytic activity">
    <reaction evidence="7">
        <text>L-lysyl-[lipoyl-carrier protein] + (R)-lipoate + ATP = N(6)-[(R)-lipoyl]-L-lysyl-[lipoyl-carrier protein] + AMP + diphosphate + H(+)</text>
        <dbReference type="Rhea" id="RHEA:49288"/>
        <dbReference type="Rhea" id="RHEA-COMP:10500"/>
        <dbReference type="Rhea" id="RHEA-COMP:10502"/>
        <dbReference type="ChEBI" id="CHEBI:15378"/>
        <dbReference type="ChEBI" id="CHEBI:29969"/>
        <dbReference type="ChEBI" id="CHEBI:30616"/>
        <dbReference type="ChEBI" id="CHEBI:33019"/>
        <dbReference type="ChEBI" id="CHEBI:83088"/>
        <dbReference type="ChEBI" id="CHEBI:83099"/>
        <dbReference type="ChEBI" id="CHEBI:456215"/>
        <dbReference type="EC" id="6.3.1.20"/>
    </reaction>
</comment>
<dbReference type="InterPro" id="IPR019491">
    <property type="entry name" value="Lipoate_protein_ligase_C"/>
</dbReference>
<dbReference type="GO" id="GO:0016979">
    <property type="term" value="F:lipoate-protein ligase activity"/>
    <property type="evidence" value="ECO:0007669"/>
    <property type="project" value="UniProtKB-EC"/>
</dbReference>
<dbReference type="GO" id="GO:0005524">
    <property type="term" value="F:ATP binding"/>
    <property type="evidence" value="ECO:0007669"/>
    <property type="project" value="UniProtKB-KW"/>
</dbReference>
<evidence type="ECO:0000256" key="2">
    <source>
        <dbReference type="ARBA" id="ARBA00005124"/>
    </source>
</evidence>
<dbReference type="Gene3D" id="3.30.930.10">
    <property type="entry name" value="Bira Bifunctional Protein, Domain 2"/>
    <property type="match status" value="1"/>
</dbReference>
<dbReference type="PATRIC" id="fig|1121318.3.peg.208"/>
<keyword evidence="9" id="KW-0548">Nucleotidyltransferase</keyword>
<dbReference type="SUPFAM" id="SSF82649">
    <property type="entry name" value="SufE/NifU"/>
    <property type="match status" value="1"/>
</dbReference>
<evidence type="ECO:0000256" key="1">
    <source>
        <dbReference type="ARBA" id="ARBA00005085"/>
    </source>
</evidence>
<feature type="domain" description="BPL/LPL catalytic" evidence="8">
    <location>
        <begin position="32"/>
        <end position="215"/>
    </location>
</feature>
<comment type="pathway">
    <text evidence="1">Protein modification; protein lipoylation via exogenous pathway; protein N(6)-(lipoyl)lysine from lipoate: step 2/2.</text>
</comment>
<dbReference type="GO" id="GO:0009249">
    <property type="term" value="P:protein lipoylation"/>
    <property type="evidence" value="ECO:0007669"/>
    <property type="project" value="InterPro"/>
</dbReference>
<dbReference type="STRING" id="36844.SAMN04488501_10511"/>
<dbReference type="InterPro" id="IPR045864">
    <property type="entry name" value="aa-tRNA-synth_II/BPL/LPL"/>
</dbReference>
<dbReference type="RefSeq" id="WP_052219807.1">
    <property type="nucleotide sequence ID" value="NZ_LHUR01000005.1"/>
</dbReference>
<dbReference type="PANTHER" id="PTHR12561">
    <property type="entry name" value="LIPOATE-PROTEIN LIGASE"/>
    <property type="match status" value="1"/>
</dbReference>
<keyword evidence="6" id="KW-0067">ATP-binding</keyword>
<evidence type="ECO:0000313" key="9">
    <source>
        <dbReference type="EMBL" id="KOA21538.1"/>
    </source>
</evidence>
<dbReference type="GO" id="GO:0017118">
    <property type="term" value="F:lipoyltransferase activity"/>
    <property type="evidence" value="ECO:0007669"/>
    <property type="project" value="TreeGrafter"/>
</dbReference>
<comment type="pathway">
    <text evidence="2">Protein modification; protein lipoylation via exogenous pathway; protein N(6)-(lipoyl)lysine from lipoate: step 1/2.</text>
</comment>
<organism evidence="9 10">
    <name type="scientific">Clostridium homopropionicum DSM 5847</name>
    <dbReference type="NCBI Taxonomy" id="1121318"/>
    <lineage>
        <taxon>Bacteria</taxon>
        <taxon>Bacillati</taxon>
        <taxon>Bacillota</taxon>
        <taxon>Clostridia</taxon>
        <taxon>Eubacteriales</taxon>
        <taxon>Clostridiaceae</taxon>
        <taxon>Clostridium</taxon>
    </lineage>
</organism>
<dbReference type="InterPro" id="IPR004143">
    <property type="entry name" value="BPL_LPL_catalytic"/>
</dbReference>
<keyword evidence="9" id="KW-0808">Transferase</keyword>
<evidence type="ECO:0000259" key="8">
    <source>
        <dbReference type="PROSITE" id="PS51733"/>
    </source>
</evidence>
<gene>
    <name evidence="9" type="primary">lplA</name>
    <name evidence="9" type="ORF">CLHOM_02090</name>
</gene>
<evidence type="ECO:0000256" key="6">
    <source>
        <dbReference type="ARBA" id="ARBA00022840"/>
    </source>
</evidence>
<dbReference type="GO" id="GO:0005737">
    <property type="term" value="C:cytoplasm"/>
    <property type="evidence" value="ECO:0007669"/>
    <property type="project" value="TreeGrafter"/>
</dbReference>
<evidence type="ECO:0000256" key="5">
    <source>
        <dbReference type="ARBA" id="ARBA00022741"/>
    </source>
</evidence>